<dbReference type="InterPro" id="IPR027974">
    <property type="entry name" value="DUF4470"/>
</dbReference>
<dbReference type="EMBL" id="JAPZBR010000002">
    <property type="protein sequence ID" value="KAJ5363021.1"/>
    <property type="molecule type" value="Genomic_DNA"/>
</dbReference>
<dbReference type="PROSITE" id="PS50865">
    <property type="entry name" value="ZF_MYND_2"/>
    <property type="match status" value="1"/>
</dbReference>
<evidence type="ECO:0000256" key="4">
    <source>
        <dbReference type="PROSITE-ProRule" id="PRU00134"/>
    </source>
</evidence>
<reference evidence="6" key="1">
    <citation type="submission" date="2022-12" db="EMBL/GenBank/DDBJ databases">
        <authorList>
            <person name="Petersen C."/>
        </authorList>
    </citation>
    <scope>NUCLEOTIDE SEQUENCE</scope>
    <source>
        <strain evidence="6">IBT 35675</strain>
    </source>
</reference>
<dbReference type="GO" id="GO:0005634">
    <property type="term" value="C:nucleus"/>
    <property type="evidence" value="ECO:0007669"/>
    <property type="project" value="TreeGrafter"/>
</dbReference>
<gene>
    <name evidence="6" type="ORF">N7541_003865</name>
</gene>
<reference evidence="6" key="2">
    <citation type="journal article" date="2023" name="IMA Fungus">
        <title>Comparative genomic study of the Penicillium genus elucidates a diverse pangenome and 15 lateral gene transfer events.</title>
        <authorList>
            <person name="Petersen C."/>
            <person name="Sorensen T."/>
            <person name="Nielsen M.R."/>
            <person name="Sondergaard T.E."/>
            <person name="Sorensen J.L."/>
            <person name="Fitzpatrick D.A."/>
            <person name="Frisvad J.C."/>
            <person name="Nielsen K.L."/>
        </authorList>
    </citation>
    <scope>NUCLEOTIDE SEQUENCE</scope>
    <source>
        <strain evidence="6">IBT 35675</strain>
    </source>
</reference>
<dbReference type="Pfam" id="PF01753">
    <property type="entry name" value="zf-MYND"/>
    <property type="match status" value="1"/>
</dbReference>
<keyword evidence="2 4" id="KW-0863">Zinc-finger</keyword>
<evidence type="ECO:0000256" key="2">
    <source>
        <dbReference type="ARBA" id="ARBA00022771"/>
    </source>
</evidence>
<dbReference type="SUPFAM" id="SSF144232">
    <property type="entry name" value="HIT/MYND zinc finger-like"/>
    <property type="match status" value="1"/>
</dbReference>
<dbReference type="GO" id="GO:0000981">
    <property type="term" value="F:DNA-binding transcription factor activity, RNA polymerase II-specific"/>
    <property type="evidence" value="ECO:0007669"/>
    <property type="project" value="TreeGrafter"/>
</dbReference>
<keyword evidence="1" id="KW-0479">Metal-binding</keyword>
<evidence type="ECO:0000259" key="5">
    <source>
        <dbReference type="PROSITE" id="PS50865"/>
    </source>
</evidence>
<feature type="domain" description="MYND-type" evidence="5">
    <location>
        <begin position="1163"/>
        <end position="1205"/>
    </location>
</feature>
<keyword evidence="7" id="KW-1185">Reference proteome</keyword>
<evidence type="ECO:0000256" key="3">
    <source>
        <dbReference type="ARBA" id="ARBA00022833"/>
    </source>
</evidence>
<dbReference type="Gene3D" id="6.10.140.2220">
    <property type="match status" value="1"/>
</dbReference>
<sequence length="1207" mass="133712">MLAPVIANLVQFFYPIGNTPAVSLTQELPPHEKADILLLGCGDVRHILFTINNEQKSHSQRPLDFTCCDVDTAVIARNIVLLSLILDDTDGALEHAIWKLFYHFRIDQAVLDLLQSQATKLLSLSNSLDSWHESQYGQHIRICDRASLQRVRDMWSFYGAERKGHDLSSYQTKVASGIRKSQEYMKLVLGDKANALTSLRAASPACMLALSDIGGLYNDYWKFGTTDTDSAARSDATEYNPMLAPWNGNMFLHYGTDPLSGFHLGASYAPLKASSPLSNPSSASKKPTSADIVGTAQREFSSWMKSFRAHSANGLTKLRFFVGDAVALAYSLQHIRTSGSKQASWYRDRYHFEPLDLTGGDYSKGSAPCVFDVIDTSNLIDHLGALNLLAATSPLLRNTFSSTLFSEKLVRTHGSHVELLENILCGDLTTVSSLLGLTPVEVATNASHFSSGDETIASGQTEVLQCFARIAWKRPLNPTETAEKPLALIHFDPAHLASALHLIYSKMFADEDVTQMLARMTAQKSQRPSLPTYHRGSFVALLCFVKSRVKTDWKKTMKELLERIEGDEKLAFSHTYMQELFLWMHMKGIHSVDILREKPGNVASFQGAGNLQNWQNVPEAVCVTLQIPRNKLDLFIKESMKKGFTPPLQGTLQSSPLTTNQWQNMFAATQVGFGSLVAKGTQSSDSYGIDIHHDPLGWSGKSAMFVSFYVPTWVLFQEPETATVSLTLPHTPHTVAAFANILGQTLTIFTADQQDVENVHITKASPGQKGVISIDGFAPGTIQDEVDPKGHSGTTVTASVDKESGRISSFTSHLQILSEEGESALKEGSKFTRWMRSPFNYAIAGERGPKYRVDFPAPVLDSTVKIRIARKSSYLEVVASVAKSDDWPNFPSFMYPVFLDSGSPSLWNMPRLHMSALPKIDVTNPKSVRLDFLKYHLPTMWSTKESAVKFNPSLPSTPNLRAKCDFKDSLFHMFMGFTGAEGKNHASVFAINCEAQQGVQILFFLSGMRLDLSNRTVVLDGAVLPLRIDLMGRILPSLQAMSESSYAPPAINVPTNELQLWKESLPAWTERSRSWSHKPKCEYLSKGTIPLSTKFGERILCSCGEGELPADFMPDFPGWNVLSKYAVRAAISPCFSSPLVESPLDIYKSDFTRNAPTEQKNGCQVCGNASKPDGSDLMNCSRCHTAKYCSKDCQKKDWREHKLVCKK</sequence>
<comment type="caution">
    <text evidence="6">The sequence shown here is derived from an EMBL/GenBank/DDBJ whole genome shotgun (WGS) entry which is preliminary data.</text>
</comment>
<dbReference type="InterPro" id="IPR024119">
    <property type="entry name" value="TF_DEAF-1"/>
</dbReference>
<accession>A0A9W9RN47</accession>
<dbReference type="AlphaFoldDB" id="A0A9W9RN47"/>
<dbReference type="PANTHER" id="PTHR10237:SF15">
    <property type="entry name" value="LD37257P"/>
    <property type="match status" value="1"/>
</dbReference>
<dbReference type="PROSITE" id="PS01360">
    <property type="entry name" value="ZF_MYND_1"/>
    <property type="match status" value="1"/>
</dbReference>
<dbReference type="Proteomes" id="UP001148299">
    <property type="component" value="Unassembled WGS sequence"/>
</dbReference>
<keyword evidence="3" id="KW-0862">Zinc</keyword>
<proteinExistence type="predicted"/>
<dbReference type="Pfam" id="PF14737">
    <property type="entry name" value="DUF4470"/>
    <property type="match status" value="1"/>
</dbReference>
<dbReference type="PANTHER" id="PTHR10237">
    <property type="entry name" value="DEFORMED EPIDERMAL AUTOREGULATORY FACTOR 1 HOMOLOG SUPPRESSIN"/>
    <property type="match status" value="1"/>
</dbReference>
<evidence type="ECO:0000256" key="1">
    <source>
        <dbReference type="ARBA" id="ARBA00022723"/>
    </source>
</evidence>
<protein>
    <recommendedName>
        <fullName evidence="5">MYND-type domain-containing protein</fullName>
    </recommendedName>
</protein>
<evidence type="ECO:0000313" key="6">
    <source>
        <dbReference type="EMBL" id="KAJ5363021.1"/>
    </source>
</evidence>
<organism evidence="6 7">
    <name type="scientific">Penicillium brevicompactum</name>
    <dbReference type="NCBI Taxonomy" id="5074"/>
    <lineage>
        <taxon>Eukaryota</taxon>
        <taxon>Fungi</taxon>
        <taxon>Dikarya</taxon>
        <taxon>Ascomycota</taxon>
        <taxon>Pezizomycotina</taxon>
        <taxon>Eurotiomycetes</taxon>
        <taxon>Eurotiomycetidae</taxon>
        <taxon>Eurotiales</taxon>
        <taxon>Aspergillaceae</taxon>
        <taxon>Penicillium</taxon>
    </lineage>
</organism>
<dbReference type="GO" id="GO:0008270">
    <property type="term" value="F:zinc ion binding"/>
    <property type="evidence" value="ECO:0007669"/>
    <property type="project" value="UniProtKB-KW"/>
</dbReference>
<name>A0A9W9RN47_PENBR</name>
<evidence type="ECO:0000313" key="7">
    <source>
        <dbReference type="Proteomes" id="UP001148299"/>
    </source>
</evidence>
<dbReference type="InterPro" id="IPR002893">
    <property type="entry name" value="Znf_MYND"/>
</dbReference>